<evidence type="ECO:0000313" key="2">
    <source>
        <dbReference type="Proteomes" id="UP001454036"/>
    </source>
</evidence>
<dbReference type="Proteomes" id="UP001454036">
    <property type="component" value="Unassembled WGS sequence"/>
</dbReference>
<organism evidence="1 2">
    <name type="scientific">Lithospermum erythrorhizon</name>
    <name type="common">Purple gromwell</name>
    <name type="synonym">Lithospermum officinale var. erythrorhizon</name>
    <dbReference type="NCBI Taxonomy" id="34254"/>
    <lineage>
        <taxon>Eukaryota</taxon>
        <taxon>Viridiplantae</taxon>
        <taxon>Streptophyta</taxon>
        <taxon>Embryophyta</taxon>
        <taxon>Tracheophyta</taxon>
        <taxon>Spermatophyta</taxon>
        <taxon>Magnoliopsida</taxon>
        <taxon>eudicotyledons</taxon>
        <taxon>Gunneridae</taxon>
        <taxon>Pentapetalae</taxon>
        <taxon>asterids</taxon>
        <taxon>lamiids</taxon>
        <taxon>Boraginales</taxon>
        <taxon>Boraginaceae</taxon>
        <taxon>Boraginoideae</taxon>
        <taxon>Lithospermeae</taxon>
        <taxon>Lithospermum</taxon>
    </lineage>
</organism>
<keyword evidence="2" id="KW-1185">Reference proteome</keyword>
<name>A0AAV3PXF7_LITER</name>
<dbReference type="PANTHER" id="PTHR35714:SF1">
    <property type="entry name" value="OS02G0715300 PROTEIN"/>
    <property type="match status" value="1"/>
</dbReference>
<accession>A0AAV3PXF7</accession>
<reference evidence="1 2" key="1">
    <citation type="submission" date="2024-01" db="EMBL/GenBank/DDBJ databases">
        <title>The complete chloroplast genome sequence of Lithospermum erythrorhizon: insights into the phylogenetic relationship among Boraginaceae species and the maternal lineages of purple gromwells.</title>
        <authorList>
            <person name="Okada T."/>
            <person name="Watanabe K."/>
        </authorList>
    </citation>
    <scope>NUCLEOTIDE SEQUENCE [LARGE SCALE GENOMIC DNA]</scope>
</reference>
<dbReference type="AlphaFoldDB" id="A0AAV3PXF7"/>
<gene>
    <name evidence="1" type="ORF">LIER_38007</name>
</gene>
<dbReference type="PANTHER" id="PTHR35714">
    <property type="entry name" value="OS02G0715300 PROTEIN"/>
    <property type="match status" value="1"/>
</dbReference>
<comment type="caution">
    <text evidence="1">The sequence shown here is derived from an EMBL/GenBank/DDBJ whole genome shotgun (WGS) entry which is preliminary data.</text>
</comment>
<evidence type="ECO:0000313" key="1">
    <source>
        <dbReference type="EMBL" id="GAA0155030.1"/>
    </source>
</evidence>
<sequence>MTSTTSIFQTFKNTQTLPLSQQQEQNQDQSSTIRRRLSSSLSLKSMSDYSSPATTWALQRSKTVSAMSETASNSIVKWWGWGWDWILSRKPPFALDLEMSEEEKGVLGCRNKGSWRHVLFKIKNFVGGADKAKFAGKYDSVGSYFKNFDNKRNMLPH</sequence>
<proteinExistence type="predicted"/>
<protein>
    <submittedName>
        <fullName evidence="1">Uncharacterized protein</fullName>
    </submittedName>
</protein>
<dbReference type="EMBL" id="BAABME010018792">
    <property type="protein sequence ID" value="GAA0155030.1"/>
    <property type="molecule type" value="Genomic_DNA"/>
</dbReference>